<accession>A0ABV4VH15</accession>
<reference evidence="1 2" key="1">
    <citation type="submission" date="2024-09" db="EMBL/GenBank/DDBJ databases">
        <authorList>
            <person name="Zhang Y."/>
        </authorList>
    </citation>
    <scope>NUCLEOTIDE SEQUENCE [LARGE SCALE GENOMIC DNA]</scope>
    <source>
        <strain evidence="1 2">ZJ318</strain>
    </source>
</reference>
<dbReference type="RefSeq" id="WP_220054857.1">
    <property type="nucleotide sequence ID" value="NZ_JBCATE010000002.1"/>
</dbReference>
<evidence type="ECO:0000313" key="1">
    <source>
        <dbReference type="EMBL" id="MFB2619598.1"/>
    </source>
</evidence>
<protein>
    <submittedName>
        <fullName evidence="1">Uncharacterized protein</fullName>
    </submittedName>
</protein>
<evidence type="ECO:0000313" key="2">
    <source>
        <dbReference type="Proteomes" id="UP001576708"/>
    </source>
</evidence>
<proteinExistence type="predicted"/>
<organism evidence="1 2">
    <name type="scientific">Shewanella mangrovisoli</name>
    <dbReference type="NCBI Taxonomy" id="2864211"/>
    <lineage>
        <taxon>Bacteria</taxon>
        <taxon>Pseudomonadati</taxon>
        <taxon>Pseudomonadota</taxon>
        <taxon>Gammaproteobacteria</taxon>
        <taxon>Alteromonadales</taxon>
        <taxon>Shewanellaceae</taxon>
        <taxon>Shewanella</taxon>
    </lineage>
</organism>
<dbReference type="EMBL" id="JBHFGU010000002">
    <property type="protein sequence ID" value="MFB2619598.1"/>
    <property type="molecule type" value="Genomic_DNA"/>
</dbReference>
<gene>
    <name evidence="1" type="ORF">ACE02W_07285</name>
</gene>
<name>A0ABV4VH15_9GAMM</name>
<sequence>MQDDVRERITIKQLRKELTLWGRYWSNKEYGQGHASRSACDKLGEVRCFGSVISEAAVPAHIANYDRQITRLSHDCRRALRVHYICKRNWALVGFDSQKSYLYWLRRAEGELL</sequence>
<comment type="caution">
    <text evidence="1">The sequence shown here is derived from an EMBL/GenBank/DDBJ whole genome shotgun (WGS) entry which is preliminary data.</text>
</comment>
<dbReference type="Proteomes" id="UP001576708">
    <property type="component" value="Unassembled WGS sequence"/>
</dbReference>
<keyword evidence="2" id="KW-1185">Reference proteome</keyword>